<comment type="caution">
    <text evidence="5">The sequence shown here is derived from an EMBL/GenBank/DDBJ whole genome shotgun (WGS) entry which is preliminary data.</text>
</comment>
<organism evidence="5 6">
    <name type="scientific">Solihabitans fulvus</name>
    <dbReference type="NCBI Taxonomy" id="1892852"/>
    <lineage>
        <taxon>Bacteria</taxon>
        <taxon>Bacillati</taxon>
        <taxon>Actinomycetota</taxon>
        <taxon>Actinomycetes</taxon>
        <taxon>Pseudonocardiales</taxon>
        <taxon>Pseudonocardiaceae</taxon>
        <taxon>Solihabitans</taxon>
    </lineage>
</organism>
<dbReference type="CDD" id="cd03141">
    <property type="entry name" value="GATase1_Hsp31_like"/>
    <property type="match status" value="1"/>
</dbReference>
<accession>A0A5B2XBR9</accession>
<dbReference type="EMBL" id="VUOB01000035">
    <property type="protein sequence ID" value="KAA2260646.1"/>
    <property type="molecule type" value="Genomic_DNA"/>
</dbReference>
<reference evidence="5 6" key="1">
    <citation type="submission" date="2019-09" db="EMBL/GenBank/DDBJ databases">
        <title>Goodfellowia gen. nov., a new genus of the Pseudonocardineae related to Actinoalloteichus, containing Goodfellowia coeruleoviolacea gen. nov., comb. nov. gen. nov., comb. nov.</title>
        <authorList>
            <person name="Labeda D."/>
        </authorList>
    </citation>
    <scope>NUCLEOTIDE SEQUENCE [LARGE SCALE GENOMIC DNA]</scope>
    <source>
        <strain evidence="5 6">AN110305</strain>
    </source>
</reference>
<comment type="similarity">
    <text evidence="3">Belongs to the peptidase C56 family. HSP31-like subfamily.</text>
</comment>
<proteinExistence type="inferred from homology"/>
<dbReference type="PANTHER" id="PTHR48094">
    <property type="entry name" value="PROTEIN/NUCLEIC ACID DEGLYCASE DJ-1-RELATED"/>
    <property type="match status" value="1"/>
</dbReference>
<dbReference type="InterPro" id="IPR029062">
    <property type="entry name" value="Class_I_gatase-like"/>
</dbReference>
<dbReference type="Proteomes" id="UP000323454">
    <property type="component" value="Unassembled WGS sequence"/>
</dbReference>
<evidence type="ECO:0000313" key="5">
    <source>
        <dbReference type="EMBL" id="KAA2260646.1"/>
    </source>
</evidence>
<dbReference type="GO" id="GO:0019243">
    <property type="term" value="P:methylglyoxal catabolic process to D-lactate via S-lactoyl-glutathione"/>
    <property type="evidence" value="ECO:0007669"/>
    <property type="project" value="TreeGrafter"/>
</dbReference>
<dbReference type="SUPFAM" id="SSF52317">
    <property type="entry name" value="Class I glutamine amidotransferase-like"/>
    <property type="match status" value="1"/>
</dbReference>
<dbReference type="GO" id="GO:0016740">
    <property type="term" value="F:transferase activity"/>
    <property type="evidence" value="ECO:0007669"/>
    <property type="project" value="UniProtKB-KW"/>
</dbReference>
<evidence type="ECO:0000313" key="6">
    <source>
        <dbReference type="Proteomes" id="UP000323454"/>
    </source>
</evidence>
<evidence type="ECO:0000256" key="1">
    <source>
        <dbReference type="ARBA" id="ARBA00023016"/>
    </source>
</evidence>
<keyword evidence="6" id="KW-1185">Reference proteome</keyword>
<dbReference type="Pfam" id="PF01965">
    <property type="entry name" value="DJ-1_PfpI"/>
    <property type="match status" value="1"/>
</dbReference>
<dbReference type="PANTHER" id="PTHR48094:SF11">
    <property type="entry name" value="GLUTATHIONE-INDEPENDENT GLYOXALASE HSP31-RELATED"/>
    <property type="match status" value="1"/>
</dbReference>
<dbReference type="AlphaFoldDB" id="A0A5B2XBR9"/>
<dbReference type="RefSeq" id="WP_149851108.1">
    <property type="nucleotide sequence ID" value="NZ_VUOB01000035.1"/>
</dbReference>
<dbReference type="GO" id="GO:0019172">
    <property type="term" value="F:glyoxalase III activity"/>
    <property type="evidence" value="ECO:0007669"/>
    <property type="project" value="TreeGrafter"/>
</dbReference>
<dbReference type="InterPro" id="IPR050325">
    <property type="entry name" value="Prot/Nucl_acid_deglycase"/>
</dbReference>
<evidence type="ECO:0000256" key="2">
    <source>
        <dbReference type="ARBA" id="ARBA00023239"/>
    </source>
</evidence>
<keyword evidence="2" id="KW-0456">Lyase</keyword>
<dbReference type="GO" id="GO:0005737">
    <property type="term" value="C:cytoplasm"/>
    <property type="evidence" value="ECO:0007669"/>
    <property type="project" value="TreeGrafter"/>
</dbReference>
<protein>
    <submittedName>
        <fullName evidence="5">Type 1 glutamine amidotransferase domain-containing protein</fullName>
    </submittedName>
</protein>
<gene>
    <name evidence="5" type="ORF">F0L68_19805</name>
</gene>
<keyword evidence="5" id="KW-0808">Transferase</keyword>
<evidence type="ECO:0000259" key="4">
    <source>
        <dbReference type="Pfam" id="PF01965"/>
    </source>
</evidence>
<name>A0A5B2XBR9_9PSEU</name>
<keyword evidence="5" id="KW-0315">Glutamine amidotransferase</keyword>
<dbReference type="InterPro" id="IPR002818">
    <property type="entry name" value="DJ-1/PfpI"/>
</dbReference>
<keyword evidence="1" id="KW-0346">Stress response</keyword>
<dbReference type="OrthoDB" id="9792284at2"/>
<reference evidence="5 6" key="2">
    <citation type="submission" date="2019-09" db="EMBL/GenBank/DDBJ databases">
        <authorList>
            <person name="Jin C."/>
        </authorList>
    </citation>
    <scope>NUCLEOTIDE SEQUENCE [LARGE SCALE GENOMIC DNA]</scope>
    <source>
        <strain evidence="5 6">AN110305</strain>
    </source>
</reference>
<dbReference type="Gene3D" id="3.40.50.880">
    <property type="match status" value="1"/>
</dbReference>
<feature type="domain" description="DJ-1/PfpI" evidence="4">
    <location>
        <begin position="30"/>
        <end position="222"/>
    </location>
</feature>
<evidence type="ECO:0000256" key="3">
    <source>
        <dbReference type="ARBA" id="ARBA00038493"/>
    </source>
</evidence>
<sequence>MSAQKRILIALSSHGVLGSTGRATGFYVPEAAHPHKVFVEAGHQVDFVSVAGGRPPQEGIKPDDRVVGAFLARPEIAQQLANTPTAADLDPADYDAILFAGGHGTMWDFPDAKDLTGLAAAIYERGGVVAAVCHGPAALVNLALSDGSYLVAGRRVASFTDEEEAAVGLTEVVPFLLESALIERGATVETAPNFAEQVVVDGRLITGQNPASSAKVAVKVLESLAG</sequence>